<evidence type="ECO:0000256" key="5">
    <source>
        <dbReference type="ARBA" id="ARBA00022501"/>
    </source>
</evidence>
<keyword evidence="5" id="KW-0644">Prostaglandin metabolism</keyword>
<comment type="pathway">
    <text evidence="1">Lipid metabolism; prostaglandin biosynthesis.</text>
</comment>
<dbReference type="Pfam" id="PF13417">
    <property type="entry name" value="GST_N_3"/>
    <property type="match status" value="1"/>
</dbReference>
<keyword evidence="6" id="KW-0444">Lipid biosynthesis</keyword>
<dbReference type="AlphaFoldDB" id="A0AAW2PYC9"/>
<organism evidence="21">
    <name type="scientific">Sesamum radiatum</name>
    <name type="common">Black benniseed</name>
    <dbReference type="NCBI Taxonomy" id="300843"/>
    <lineage>
        <taxon>Eukaryota</taxon>
        <taxon>Viridiplantae</taxon>
        <taxon>Streptophyta</taxon>
        <taxon>Embryophyta</taxon>
        <taxon>Tracheophyta</taxon>
        <taxon>Spermatophyta</taxon>
        <taxon>Magnoliopsida</taxon>
        <taxon>eudicotyledons</taxon>
        <taxon>Gunneridae</taxon>
        <taxon>Pentapetalae</taxon>
        <taxon>asterids</taxon>
        <taxon>lamiids</taxon>
        <taxon>Lamiales</taxon>
        <taxon>Pedaliaceae</taxon>
        <taxon>Sesamum</taxon>
    </lineage>
</organism>
<dbReference type="InterPro" id="IPR004045">
    <property type="entry name" value="Glutathione_S-Trfase_N"/>
</dbReference>
<evidence type="ECO:0000256" key="18">
    <source>
        <dbReference type="ARBA" id="ARBA00037847"/>
    </source>
</evidence>
<evidence type="ECO:0000256" key="9">
    <source>
        <dbReference type="ARBA" id="ARBA00022832"/>
    </source>
</evidence>
<accession>A0AAW2PYC9</accession>
<feature type="chain" id="PRO_5043520197" description="Prostaglandin E synthase 2" evidence="19">
    <location>
        <begin position="20"/>
        <end position="610"/>
    </location>
</feature>
<evidence type="ECO:0000313" key="21">
    <source>
        <dbReference type="EMBL" id="KAL0360520.1"/>
    </source>
</evidence>
<dbReference type="SFLD" id="SFLDG01182">
    <property type="entry name" value="Prostaglandin_E_synthase_like"/>
    <property type="match status" value="1"/>
</dbReference>
<comment type="catalytic activity">
    <reaction evidence="16">
        <text>prostaglandin H2 = prostaglandin E2</text>
        <dbReference type="Rhea" id="RHEA:12893"/>
        <dbReference type="ChEBI" id="CHEBI:57405"/>
        <dbReference type="ChEBI" id="CHEBI:606564"/>
        <dbReference type="EC" id="5.3.99.3"/>
    </reaction>
    <physiologicalReaction direction="left-to-right" evidence="16">
        <dbReference type="Rhea" id="RHEA:12894"/>
    </physiologicalReaction>
</comment>
<dbReference type="InterPro" id="IPR036282">
    <property type="entry name" value="Glutathione-S-Trfase_C_sf"/>
</dbReference>
<keyword evidence="9" id="KW-0276">Fatty acid metabolism</keyword>
<evidence type="ECO:0000256" key="3">
    <source>
        <dbReference type="ARBA" id="ARBA00012203"/>
    </source>
</evidence>
<dbReference type="CDD" id="cd03197">
    <property type="entry name" value="GST_C_mPGES2"/>
    <property type="match status" value="1"/>
</dbReference>
<dbReference type="SFLD" id="SFLDG01203">
    <property type="entry name" value="Prostaglandin_E_synthase_like1"/>
    <property type="match status" value="1"/>
</dbReference>
<dbReference type="PANTHER" id="PTHR12782:SF5">
    <property type="entry name" value="PROSTAGLANDIN E SYNTHASE 2"/>
    <property type="match status" value="1"/>
</dbReference>
<protein>
    <recommendedName>
        <fullName evidence="4">Prostaglandin E synthase 2</fullName>
        <ecNumber evidence="3">5.3.99.3</ecNumber>
    </recommendedName>
    <alternativeName>
        <fullName evidence="17">Microsomal prostaglandin E synthase 2</fullName>
    </alternativeName>
</protein>
<evidence type="ECO:0000256" key="14">
    <source>
        <dbReference type="ARBA" id="ARBA00023235"/>
    </source>
</evidence>
<name>A0AAW2PYC9_SESRA</name>
<dbReference type="InterPro" id="IPR034334">
    <property type="entry name" value="PGES2"/>
</dbReference>
<dbReference type="InterPro" id="IPR036249">
    <property type="entry name" value="Thioredoxin-like_sf"/>
</dbReference>
<evidence type="ECO:0000256" key="10">
    <source>
        <dbReference type="ARBA" id="ARBA00022989"/>
    </source>
</evidence>
<dbReference type="GO" id="GO:0005739">
    <property type="term" value="C:mitochondrion"/>
    <property type="evidence" value="ECO:0007669"/>
    <property type="project" value="TreeGrafter"/>
</dbReference>
<dbReference type="Gene3D" id="3.40.30.10">
    <property type="entry name" value="Glutaredoxin"/>
    <property type="match status" value="1"/>
</dbReference>
<keyword evidence="10" id="KW-1133">Transmembrane helix</keyword>
<proteinExistence type="inferred from homology"/>
<dbReference type="Pfam" id="PF13920">
    <property type="entry name" value="zf-C3HC4_3"/>
    <property type="match status" value="1"/>
</dbReference>
<dbReference type="InterPro" id="IPR040079">
    <property type="entry name" value="Glutathione_S-Trfase"/>
</dbReference>
<evidence type="ECO:0000256" key="6">
    <source>
        <dbReference type="ARBA" id="ARBA00022516"/>
    </source>
</evidence>
<reference evidence="21" key="2">
    <citation type="journal article" date="2024" name="Plant">
        <title>Genomic evolution and insights into agronomic trait innovations of Sesamum species.</title>
        <authorList>
            <person name="Miao H."/>
            <person name="Wang L."/>
            <person name="Qu L."/>
            <person name="Liu H."/>
            <person name="Sun Y."/>
            <person name="Le M."/>
            <person name="Wang Q."/>
            <person name="Wei S."/>
            <person name="Zheng Y."/>
            <person name="Lin W."/>
            <person name="Duan Y."/>
            <person name="Cao H."/>
            <person name="Xiong S."/>
            <person name="Wang X."/>
            <person name="Wei L."/>
            <person name="Li C."/>
            <person name="Ma Q."/>
            <person name="Ju M."/>
            <person name="Zhao R."/>
            <person name="Li G."/>
            <person name="Mu C."/>
            <person name="Tian Q."/>
            <person name="Mei H."/>
            <person name="Zhang T."/>
            <person name="Gao T."/>
            <person name="Zhang H."/>
        </authorList>
    </citation>
    <scope>NUCLEOTIDE SEQUENCE</scope>
    <source>
        <strain evidence="21">G02</strain>
    </source>
</reference>
<dbReference type="GO" id="GO:0006633">
    <property type="term" value="P:fatty acid biosynthetic process"/>
    <property type="evidence" value="ECO:0007669"/>
    <property type="project" value="UniProtKB-KW"/>
</dbReference>
<keyword evidence="8" id="KW-0812">Transmembrane</keyword>
<reference evidence="21" key="1">
    <citation type="submission" date="2020-06" db="EMBL/GenBank/DDBJ databases">
        <authorList>
            <person name="Li T."/>
            <person name="Hu X."/>
            <person name="Zhang T."/>
            <person name="Song X."/>
            <person name="Zhang H."/>
            <person name="Dai N."/>
            <person name="Sheng W."/>
            <person name="Hou X."/>
            <person name="Wei L."/>
        </authorList>
    </citation>
    <scope>NUCLEOTIDE SEQUENCE</scope>
    <source>
        <strain evidence="21">G02</strain>
        <tissue evidence="21">Leaf</tissue>
    </source>
</reference>
<dbReference type="Gene3D" id="1.20.1050.10">
    <property type="match status" value="1"/>
</dbReference>
<evidence type="ECO:0000256" key="16">
    <source>
        <dbReference type="ARBA" id="ARBA00023931"/>
    </source>
</evidence>
<comment type="similarity">
    <text evidence="2">Belongs to the GST superfamily.</text>
</comment>
<evidence type="ECO:0000256" key="13">
    <source>
        <dbReference type="ARBA" id="ARBA00023160"/>
    </source>
</evidence>
<evidence type="ECO:0000256" key="7">
    <source>
        <dbReference type="ARBA" id="ARBA00022585"/>
    </source>
</evidence>
<dbReference type="SUPFAM" id="SSF52833">
    <property type="entry name" value="Thioredoxin-like"/>
    <property type="match status" value="1"/>
</dbReference>
<comment type="catalytic activity">
    <reaction evidence="15">
        <text>prostaglandin H2 = (12S)-hydroxy-(5Z,8E,10E)-heptadecatrienoate + malonaldehyde</text>
        <dbReference type="Rhea" id="RHEA:48644"/>
        <dbReference type="ChEBI" id="CHEBI:57405"/>
        <dbReference type="ChEBI" id="CHEBI:90694"/>
        <dbReference type="ChEBI" id="CHEBI:566274"/>
    </reaction>
    <physiologicalReaction direction="left-to-right" evidence="15">
        <dbReference type="Rhea" id="RHEA:48645"/>
    </physiologicalReaction>
</comment>
<comment type="subcellular location">
    <subcellularLocation>
        <location evidence="18">Endomembrane system</location>
        <topology evidence="18">Single-pass membrane protein</topology>
    </subcellularLocation>
</comment>
<dbReference type="PANTHER" id="PTHR12782">
    <property type="entry name" value="MICROSOMAL PROSTAGLANDIN E SYNTHASE-2"/>
    <property type="match status" value="1"/>
</dbReference>
<evidence type="ECO:0000256" key="19">
    <source>
        <dbReference type="SAM" id="SignalP"/>
    </source>
</evidence>
<evidence type="ECO:0000259" key="20">
    <source>
        <dbReference type="PROSITE" id="PS50404"/>
    </source>
</evidence>
<keyword evidence="7" id="KW-0643">Prostaglandin biosynthesis</keyword>
<feature type="signal peptide" evidence="19">
    <location>
        <begin position="1"/>
        <end position="19"/>
    </location>
</feature>
<keyword evidence="19" id="KW-0732">Signal</keyword>
<dbReference type="Gene3D" id="3.30.40.10">
    <property type="entry name" value="Zinc/RING finger domain, C3HC4 (zinc finger)"/>
    <property type="match status" value="1"/>
</dbReference>
<comment type="caution">
    <text evidence="21">The sequence shown here is derived from an EMBL/GenBank/DDBJ whole genome shotgun (WGS) entry which is preliminary data.</text>
</comment>
<dbReference type="EC" id="5.3.99.3" evidence="3"/>
<evidence type="ECO:0000256" key="11">
    <source>
        <dbReference type="ARBA" id="ARBA00023098"/>
    </source>
</evidence>
<dbReference type="CDD" id="cd03040">
    <property type="entry name" value="GST_N_mPGES2"/>
    <property type="match status" value="1"/>
</dbReference>
<dbReference type="GO" id="GO:0012505">
    <property type="term" value="C:endomembrane system"/>
    <property type="evidence" value="ECO:0007669"/>
    <property type="project" value="UniProtKB-SubCell"/>
</dbReference>
<evidence type="ECO:0000256" key="8">
    <source>
        <dbReference type="ARBA" id="ARBA00022692"/>
    </source>
</evidence>
<dbReference type="InterPro" id="IPR034335">
    <property type="entry name" value="PGES2_C"/>
</dbReference>
<keyword evidence="11" id="KW-0443">Lipid metabolism</keyword>
<evidence type="ECO:0000256" key="17">
    <source>
        <dbReference type="ARBA" id="ARBA00031041"/>
    </source>
</evidence>
<dbReference type="PROSITE" id="PS51354">
    <property type="entry name" value="GLUTAREDOXIN_2"/>
    <property type="match status" value="1"/>
</dbReference>
<feature type="domain" description="GST N-terminal" evidence="20">
    <location>
        <begin position="94"/>
        <end position="170"/>
    </location>
</feature>
<evidence type="ECO:0000256" key="1">
    <source>
        <dbReference type="ARBA" id="ARBA00004702"/>
    </source>
</evidence>
<dbReference type="SUPFAM" id="SSF47616">
    <property type="entry name" value="GST C-terminal domain-like"/>
    <property type="match status" value="1"/>
</dbReference>
<dbReference type="GO" id="GO:0050220">
    <property type="term" value="F:prostaglandin-E synthase activity"/>
    <property type="evidence" value="ECO:0007669"/>
    <property type="project" value="UniProtKB-EC"/>
</dbReference>
<evidence type="ECO:0000256" key="4">
    <source>
        <dbReference type="ARBA" id="ARBA00019474"/>
    </source>
</evidence>
<dbReference type="InterPro" id="IPR011767">
    <property type="entry name" value="GLR_AS"/>
</dbReference>
<keyword evidence="13" id="KW-0275">Fatty acid biosynthesis</keyword>
<keyword evidence="12" id="KW-0472">Membrane</keyword>
<keyword evidence="14" id="KW-0413">Isomerase</keyword>
<evidence type="ECO:0000256" key="15">
    <source>
        <dbReference type="ARBA" id="ARBA00023930"/>
    </source>
</evidence>
<sequence length="610" mass="68707">MRRVAGLTTICRAVEGVLAAPSVAGNPGRHQLLLRAALFSTTTNKGSSARSHWFSCNGIAAQAVAGTILFSVATTALVEEVHAKQPVQSKFRPNDVILYQYEACPFCNKVKAFLDYYDIPYKVVEVNPISKKEIKWSDYKKVPILMVDGEQMVDSSDIIDKLTRKIHPSGAIDSVAEDEEKKWRGWVDSHLVHVLSPNIYRSTSEALESFDYITSHGEATRLRSITTDHELVDYVSFPQCNFSFTERIAAKYAGAAAMYFVSRNLKKKYNITDERAALYEAAETWVDALKGRDFLGGTKPNLADLAVYGVLRPIRYLKSGRDMVENTRIGDWYSRMEAAAENMCFESMGFGPFAICSMQDYSHMGSAFGVEDGFCLQELEHLDQQRREVHPFVDCYSNLVSSSFSCFGSLPVEILQSLSSDLEKQRVELDWFLQLENKRLRRSILQEGTRQQAALMQRYESSIRTLMLQKDQELAIARNKTRELHDFLKMTETEARAWEKAATEKEAIVSDLNNRLNQAKEKDHLFAHAAAHQEHDNMSFCDSSSSSSTGEKKSEEPSKKMACKSCQARTLCVVFFPCRHLCCCNSCEALLGHCPICETAKEASLEVFLV</sequence>
<dbReference type="PROSITE" id="PS00195">
    <property type="entry name" value="GLUTAREDOXIN_1"/>
    <property type="match status" value="1"/>
</dbReference>
<dbReference type="EMBL" id="JACGWJ010000016">
    <property type="protein sequence ID" value="KAL0360520.1"/>
    <property type="molecule type" value="Genomic_DNA"/>
</dbReference>
<dbReference type="SFLD" id="SFLDS00019">
    <property type="entry name" value="Glutathione_Transferase_(cytos"/>
    <property type="match status" value="1"/>
</dbReference>
<evidence type="ECO:0000256" key="2">
    <source>
        <dbReference type="ARBA" id="ARBA00007409"/>
    </source>
</evidence>
<dbReference type="InterPro" id="IPR013083">
    <property type="entry name" value="Znf_RING/FYVE/PHD"/>
</dbReference>
<gene>
    <name evidence="21" type="ORF">Sradi_3736500</name>
</gene>
<evidence type="ECO:0000256" key="12">
    <source>
        <dbReference type="ARBA" id="ARBA00023136"/>
    </source>
</evidence>
<dbReference type="PROSITE" id="PS50404">
    <property type="entry name" value="GST_NTER"/>
    <property type="match status" value="1"/>
</dbReference>